<sequence>MDARLIYCMVFALLLFLAILLQKKFSIICDTSANTPKTYSYSRLQLLWWTFIVFASFITILLASGQVPVFDPSTIILLGIGAATSASARLIDISDQQQYDAEQARVQAAKAAGATEVPEPKTLNKDFASQGFWLDILSDRNGVSIHRLQAVLFNLVFGIWFIYQSVLHLKGVTTQTPATTLNSIIPVIKEYNLVLLGLSAGTYAVIKTTENK</sequence>
<dbReference type="RefSeq" id="WP_106523752.1">
    <property type="nucleotide sequence ID" value="NZ_PYGD01000006.1"/>
</dbReference>
<keyword evidence="1" id="KW-0812">Transmembrane</keyword>
<feature type="transmembrane region" description="Helical" evidence="1">
    <location>
        <begin position="145"/>
        <end position="163"/>
    </location>
</feature>
<reference evidence="2 3" key="1">
    <citation type="submission" date="2018-03" db="EMBL/GenBank/DDBJ databases">
        <title>Genomic Encyclopedia of Type Strains, Phase III (KMG-III): the genomes of soil and plant-associated and newly described type strains.</title>
        <authorList>
            <person name="Whitman W."/>
        </authorList>
    </citation>
    <scope>NUCLEOTIDE SEQUENCE [LARGE SCALE GENOMIC DNA]</scope>
    <source>
        <strain evidence="2 3">CGMCC 1.12700</strain>
    </source>
</reference>
<dbReference type="EMBL" id="PYGD01000006">
    <property type="protein sequence ID" value="PSK91151.1"/>
    <property type="molecule type" value="Genomic_DNA"/>
</dbReference>
<gene>
    <name evidence="2" type="ORF">B0I18_106163</name>
</gene>
<comment type="caution">
    <text evidence="2">The sequence shown here is derived from an EMBL/GenBank/DDBJ whole genome shotgun (WGS) entry which is preliminary data.</text>
</comment>
<evidence type="ECO:0000313" key="2">
    <source>
        <dbReference type="EMBL" id="PSK91151.1"/>
    </source>
</evidence>
<name>A0A2P8D1S8_9BACT</name>
<protein>
    <submittedName>
        <fullName evidence="2">Uncharacterized protein</fullName>
    </submittedName>
</protein>
<feature type="transmembrane region" description="Helical" evidence="1">
    <location>
        <begin position="183"/>
        <end position="206"/>
    </location>
</feature>
<evidence type="ECO:0000256" key="1">
    <source>
        <dbReference type="SAM" id="Phobius"/>
    </source>
</evidence>
<dbReference type="Proteomes" id="UP000240572">
    <property type="component" value="Unassembled WGS sequence"/>
</dbReference>
<evidence type="ECO:0000313" key="3">
    <source>
        <dbReference type="Proteomes" id="UP000240572"/>
    </source>
</evidence>
<keyword evidence="1" id="KW-1133">Transmembrane helix</keyword>
<feature type="transmembrane region" description="Helical" evidence="1">
    <location>
        <begin position="46"/>
        <end position="63"/>
    </location>
</feature>
<keyword evidence="3" id="KW-1185">Reference proteome</keyword>
<dbReference type="AlphaFoldDB" id="A0A2P8D1S8"/>
<accession>A0A2P8D1S8</accession>
<dbReference type="OrthoDB" id="795005at2"/>
<organism evidence="2 3">
    <name type="scientific">Taibaiella chishuiensis</name>
    <dbReference type="NCBI Taxonomy" id="1434707"/>
    <lineage>
        <taxon>Bacteria</taxon>
        <taxon>Pseudomonadati</taxon>
        <taxon>Bacteroidota</taxon>
        <taxon>Chitinophagia</taxon>
        <taxon>Chitinophagales</taxon>
        <taxon>Chitinophagaceae</taxon>
        <taxon>Taibaiella</taxon>
    </lineage>
</organism>
<keyword evidence="1" id="KW-0472">Membrane</keyword>
<proteinExistence type="predicted"/>